<evidence type="ECO:0000259" key="2">
    <source>
        <dbReference type="Pfam" id="PF05548"/>
    </source>
</evidence>
<feature type="domain" description="Peptidase M11 gametolysin" evidence="2">
    <location>
        <begin position="167"/>
        <end position="402"/>
    </location>
</feature>
<feature type="region of interest" description="Disordered" evidence="1">
    <location>
        <begin position="543"/>
        <end position="617"/>
    </location>
</feature>
<dbReference type="AlphaFoldDB" id="A0A8J4CJB2"/>
<evidence type="ECO:0000256" key="1">
    <source>
        <dbReference type="SAM" id="MobiDB-lite"/>
    </source>
</evidence>
<dbReference type="Pfam" id="PF05548">
    <property type="entry name" value="Peptidase_M11"/>
    <property type="match status" value="1"/>
</dbReference>
<dbReference type="OrthoDB" id="535741at2759"/>
<proteinExistence type="predicted"/>
<feature type="compositionally biased region" description="Pro residues" evidence="1">
    <location>
        <begin position="601"/>
        <end position="617"/>
    </location>
</feature>
<feature type="non-terminal residue" evidence="3">
    <location>
        <position position="1"/>
    </location>
</feature>
<keyword evidence="4" id="KW-1185">Reference proteome</keyword>
<comment type="caution">
    <text evidence="3">The sequence shown here is derived from an EMBL/GenBank/DDBJ whole genome shotgun (WGS) entry which is preliminary data.</text>
</comment>
<evidence type="ECO:0000313" key="4">
    <source>
        <dbReference type="Proteomes" id="UP000747110"/>
    </source>
</evidence>
<evidence type="ECO:0000313" key="3">
    <source>
        <dbReference type="EMBL" id="GIL84187.1"/>
    </source>
</evidence>
<name>A0A8J4CJB2_9CHLO</name>
<dbReference type="EMBL" id="BNCP01000029">
    <property type="protein sequence ID" value="GIL84187.1"/>
    <property type="molecule type" value="Genomic_DNA"/>
</dbReference>
<organism evidence="3 4">
    <name type="scientific">Volvox reticuliferus</name>
    <dbReference type="NCBI Taxonomy" id="1737510"/>
    <lineage>
        <taxon>Eukaryota</taxon>
        <taxon>Viridiplantae</taxon>
        <taxon>Chlorophyta</taxon>
        <taxon>core chlorophytes</taxon>
        <taxon>Chlorophyceae</taxon>
        <taxon>CS clade</taxon>
        <taxon>Chlamydomonadales</taxon>
        <taxon>Volvocaceae</taxon>
        <taxon>Volvox</taxon>
    </lineage>
</organism>
<dbReference type="Proteomes" id="UP000747110">
    <property type="component" value="Unassembled WGS sequence"/>
</dbReference>
<sequence length="617" mass="68210">MPPLRRDNPLEKQGGCKIIPDWRSGAVCITAMRTCLTYLLLVILQLAALPPSTSGRRILADGVQGVMQGTIASLELHDTSEPPIYYLNHYGSSGPDKIYRLEFCDDVPTSAILLGILVNVPYEKIIDGVVHSCSVPTQPDQESQQNRRRQRLLLGTDISTPLEPRILVYVATFCGYNSPMAATEEEVMKFLMSSANVNNRSLAEYYNTCSYGQVSLRASNVKVLIPPREIPCNGTLSPDQPFATGPNFTTRACDELDNLPKWHYWLDAWAATLGVNAAEYHQRVLILPRDFTTRIPGCNRFAGLGTTGRWQYWSRSAVNDWGTSLIWLTGEYFLNHEVWLHEIGHTYGMAHGNIPGGCDLRDQCDPTCTMGAYGGQGIRCLNAAHNWQIGWGRPFLELSNESLPYGIPTAPIRIPLQLSAKNSSVVVTGAGMPVNQRLFLSVRMNVYPYDLPWKYVEDGNPFVLLHTYNGNDTLFNQPTFRVGEIKLGATWRDTANSSMLSVKFDSWDVDTGAAVRICLRTSDTELNCNDGLDDDCDFLTDNEDPDCLRRSPGMGFISRKTPSMQSTAGGPPQTSSPLPSPRRPKLSKFPGTPPAQLFPSQPSPSEPLSPLPPPSPP</sequence>
<gene>
    <name evidence="3" type="ORF">Vretifemale_12870</name>
</gene>
<dbReference type="SUPFAM" id="SSF55486">
    <property type="entry name" value="Metalloproteases ('zincins'), catalytic domain"/>
    <property type="match status" value="1"/>
</dbReference>
<dbReference type="InterPro" id="IPR008752">
    <property type="entry name" value="Peptidase_M11"/>
</dbReference>
<reference evidence="3" key="1">
    <citation type="journal article" date="2021" name="Proc. Natl. Acad. Sci. U.S.A.">
        <title>Three genomes in the algal genus Volvox reveal the fate of a haploid sex-determining region after a transition to homothallism.</title>
        <authorList>
            <person name="Yamamoto K."/>
            <person name="Hamaji T."/>
            <person name="Kawai-Toyooka H."/>
            <person name="Matsuzaki R."/>
            <person name="Takahashi F."/>
            <person name="Nishimura Y."/>
            <person name="Kawachi M."/>
            <person name="Noguchi H."/>
            <person name="Minakuchi Y."/>
            <person name="Umen J.G."/>
            <person name="Toyoda A."/>
            <person name="Nozaki H."/>
        </authorList>
    </citation>
    <scope>NUCLEOTIDE SEQUENCE</scope>
    <source>
        <strain evidence="3">NIES-3786</strain>
    </source>
</reference>
<protein>
    <recommendedName>
        <fullName evidence="2">Peptidase M11 gametolysin domain-containing protein</fullName>
    </recommendedName>
</protein>
<accession>A0A8J4CJB2</accession>